<feature type="domain" description="Peptidase S8/S53" evidence="9">
    <location>
        <begin position="152"/>
        <end position="423"/>
    </location>
</feature>
<reference evidence="13" key="2">
    <citation type="journal article" date="2018" name="Plant J.">
        <title>The Sorghum bicolor reference genome: improved assembly, gene annotations, a transcriptome atlas, and signatures of genome organization.</title>
        <authorList>
            <person name="McCormick R.F."/>
            <person name="Truong S.K."/>
            <person name="Sreedasyam A."/>
            <person name="Jenkins J."/>
            <person name="Shu S."/>
            <person name="Sims D."/>
            <person name="Kennedy M."/>
            <person name="Amirebrahimi M."/>
            <person name="Weers B.D."/>
            <person name="McKinley B."/>
            <person name="Mattison A."/>
            <person name="Morishige D.T."/>
            <person name="Grimwood J."/>
            <person name="Schmutz J."/>
            <person name="Mullet J.E."/>
        </authorList>
    </citation>
    <scope>NUCLEOTIDE SEQUENCE [LARGE SCALE GENOMIC DNA]</scope>
    <source>
        <strain evidence="13">cv. BTx623</strain>
    </source>
</reference>
<feature type="active site" description="Charge relay system" evidence="6 7">
    <location>
        <position position="376"/>
    </location>
</feature>
<dbReference type="InterPro" id="IPR010259">
    <property type="entry name" value="S8pro/Inhibitor_I9"/>
</dbReference>
<dbReference type="InterPro" id="IPR045051">
    <property type="entry name" value="SBT"/>
</dbReference>
<dbReference type="Pfam" id="PF00082">
    <property type="entry name" value="Peptidase_S8"/>
    <property type="match status" value="1"/>
</dbReference>
<dbReference type="AlphaFoldDB" id="A0A194YS30"/>
<dbReference type="EMBL" id="CM000763">
    <property type="protein sequence ID" value="KXG31044.1"/>
    <property type="molecule type" value="Genomic_DNA"/>
</dbReference>
<evidence type="ECO:0000259" key="9">
    <source>
        <dbReference type="Pfam" id="PF00082"/>
    </source>
</evidence>
<dbReference type="InterPro" id="IPR015500">
    <property type="entry name" value="Peptidase_S8_subtilisin-rel"/>
</dbReference>
<protein>
    <submittedName>
        <fullName evidence="12">Uncharacterized protein</fullName>
    </submittedName>
</protein>
<keyword evidence="13" id="KW-1185">Reference proteome</keyword>
<dbReference type="SUPFAM" id="SSF52743">
    <property type="entry name" value="Subtilisin-like"/>
    <property type="match status" value="1"/>
</dbReference>
<dbReference type="PANTHER" id="PTHR10795">
    <property type="entry name" value="PROPROTEIN CONVERTASE SUBTILISIN/KEXIN"/>
    <property type="match status" value="1"/>
</dbReference>
<name>A0A194YS30_SORBI</name>
<accession>A0A194YS30</accession>
<dbReference type="Pfam" id="PF17766">
    <property type="entry name" value="fn3_6"/>
    <property type="match status" value="1"/>
</dbReference>
<dbReference type="InterPro" id="IPR041469">
    <property type="entry name" value="Subtilisin-like_FN3"/>
</dbReference>
<comment type="similarity">
    <text evidence="1 7">Belongs to the peptidase S8 family.</text>
</comment>
<dbReference type="Pfam" id="PF05922">
    <property type="entry name" value="Inhibitor_I9"/>
    <property type="match status" value="1"/>
</dbReference>
<evidence type="ECO:0000256" key="6">
    <source>
        <dbReference type="PIRSR" id="PIRSR615500-1"/>
    </source>
</evidence>
<reference evidence="12 13" key="1">
    <citation type="journal article" date="2009" name="Nature">
        <title>The Sorghum bicolor genome and the diversification of grasses.</title>
        <authorList>
            <person name="Paterson A.H."/>
            <person name="Bowers J.E."/>
            <person name="Bruggmann R."/>
            <person name="Dubchak I."/>
            <person name="Grimwood J."/>
            <person name="Gundlach H."/>
            <person name="Haberer G."/>
            <person name="Hellsten U."/>
            <person name="Mitros T."/>
            <person name="Poliakov A."/>
            <person name="Schmutz J."/>
            <person name="Spannagl M."/>
            <person name="Tang H."/>
            <person name="Wang X."/>
            <person name="Wicker T."/>
            <person name="Bharti A.K."/>
            <person name="Chapman J."/>
            <person name="Feltus F.A."/>
            <person name="Gowik U."/>
            <person name="Grigoriev I.V."/>
            <person name="Lyons E."/>
            <person name="Maher C.A."/>
            <person name="Martis M."/>
            <person name="Narechania A."/>
            <person name="Otillar R.P."/>
            <person name="Penning B.W."/>
            <person name="Salamov A.A."/>
            <person name="Wang Y."/>
            <person name="Zhang L."/>
            <person name="Carpita N.C."/>
            <person name="Freeling M."/>
            <person name="Gingle A.R."/>
            <person name="Hash C.T."/>
            <person name="Keller B."/>
            <person name="Klein P."/>
            <person name="Kresovich S."/>
            <person name="McCann M.C."/>
            <person name="Ming R."/>
            <person name="Peterson D.G."/>
            <person name="Mehboob-ur-Rahman"/>
            <person name="Ware D."/>
            <person name="Westhoff P."/>
            <person name="Mayer K.F."/>
            <person name="Messing J."/>
            <person name="Rokhsar D.S."/>
        </authorList>
    </citation>
    <scope>NUCLEOTIDE SEQUENCE [LARGE SCALE GENOMIC DNA]</scope>
    <source>
        <strain evidence="13">cv. BTx623</strain>
    </source>
</reference>
<evidence type="ECO:0000259" key="11">
    <source>
        <dbReference type="Pfam" id="PF17766"/>
    </source>
</evidence>
<dbReference type="Gene3D" id="2.60.40.2310">
    <property type="match status" value="1"/>
</dbReference>
<evidence type="ECO:0000256" key="7">
    <source>
        <dbReference type="PROSITE-ProRule" id="PRU01240"/>
    </source>
</evidence>
<dbReference type="GO" id="GO:0006508">
    <property type="term" value="P:proteolysis"/>
    <property type="evidence" value="ECO:0007669"/>
    <property type="project" value="UniProtKB-KW"/>
</dbReference>
<evidence type="ECO:0000256" key="3">
    <source>
        <dbReference type="ARBA" id="ARBA00022729"/>
    </source>
</evidence>
<sequence length="630" mass="66914">MTPRFHLALLIVLCSSHLISSIRRASDNGNPLAAYLVAVRRPDGLVGVDEPDALELWHTQLLEQVCNTSDPATAERFPTAESRLIYSYSHVVSGFSAWLTRKEVEDMARLPWFVEVIPDKSYKLMSVDTPASSQLSWLDNARDGVWNEGNMGEGMIIGILDAGVAAGHITASSEAEGMPPPPAKWKGRCDDNQACNNKLIGFRTFVETSDEHGNSLRRASVLGIDYDEAFAVAPMAHVAMYHVCNEECHPKEVGAGMDAAVDDGVDVVSMSFNSTEDSTAFHDDAVTAPSYGAVAQGVLVCTPAGSSSPDMFKVESNAPWLLTVAASDADRRVVTNVELGSGILKPDVSAPCANTLDVAPHGDVDHTDTLIKVATSLAAAHVSGVAALIKKAHPEWSPAAIKSAIVTTADPVGPEDAMAGDGGSYFVTGAGEVNPTKAMDPGLVYDLTAGDFIPYLCGMGLGEDRIRKIVEPAHHASSCAETGEIAAKDLNYPSIMIVTGDDVRQVESEAKRTVTNVGEREETYSAEVFAPGVVVAVNPSTLAFGDIGQKRDFVVTVKRAANTPAKAVVEGELKWVSEKHVVRSPMVIVVGETSASTAGHSYGADVPAVDEKNKQPATFWSCLQDIQEGL</sequence>
<evidence type="ECO:0000256" key="4">
    <source>
        <dbReference type="ARBA" id="ARBA00022801"/>
    </source>
</evidence>
<dbReference type="Gramene" id="KXG31044">
    <property type="protein sequence ID" value="KXG31044"/>
    <property type="gene ID" value="SORBI_3004G287200"/>
</dbReference>
<evidence type="ECO:0000256" key="8">
    <source>
        <dbReference type="SAM" id="SignalP"/>
    </source>
</evidence>
<feature type="domain" description="Inhibitor I9" evidence="10">
    <location>
        <begin position="50"/>
        <end position="125"/>
    </location>
</feature>
<feature type="domain" description="Subtilisin-like protease fibronectin type-III" evidence="11">
    <location>
        <begin position="489"/>
        <end position="588"/>
    </location>
</feature>
<dbReference type="InterPro" id="IPR037045">
    <property type="entry name" value="S8pro/Inhibitor_I9_sf"/>
</dbReference>
<evidence type="ECO:0000313" key="12">
    <source>
        <dbReference type="EMBL" id="KXG31044.1"/>
    </source>
</evidence>
<dbReference type="PRINTS" id="PR00723">
    <property type="entry name" value="SUBTILISIN"/>
</dbReference>
<dbReference type="Gene3D" id="3.40.50.200">
    <property type="entry name" value="Peptidase S8/S53 domain"/>
    <property type="match status" value="1"/>
</dbReference>
<proteinExistence type="inferred from homology"/>
<dbReference type="eggNOG" id="ENOG502QT5U">
    <property type="taxonomic scope" value="Eukaryota"/>
</dbReference>
<dbReference type="OMA" id="AHQEWSP"/>
<dbReference type="Proteomes" id="UP000000768">
    <property type="component" value="Chromosome 4"/>
</dbReference>
<keyword evidence="4 7" id="KW-0378">Hydrolase</keyword>
<evidence type="ECO:0000256" key="5">
    <source>
        <dbReference type="ARBA" id="ARBA00022825"/>
    </source>
</evidence>
<dbReference type="GO" id="GO:0005576">
    <property type="term" value="C:extracellular region"/>
    <property type="evidence" value="ECO:0000318"/>
    <property type="project" value="GO_Central"/>
</dbReference>
<dbReference type="InterPro" id="IPR000209">
    <property type="entry name" value="Peptidase_S8/S53_dom"/>
</dbReference>
<gene>
    <name evidence="12" type="ORF">SORBI_3004G287200</name>
</gene>
<feature type="chain" id="PRO_5008269072" evidence="8">
    <location>
        <begin position="22"/>
        <end position="630"/>
    </location>
</feature>
<dbReference type="GO" id="GO:0004252">
    <property type="term" value="F:serine-type endopeptidase activity"/>
    <property type="evidence" value="ECO:0000318"/>
    <property type="project" value="GO_Central"/>
</dbReference>
<evidence type="ECO:0000256" key="2">
    <source>
        <dbReference type="ARBA" id="ARBA00022670"/>
    </source>
</evidence>
<keyword evidence="3 8" id="KW-0732">Signal</keyword>
<keyword evidence="5 7" id="KW-0720">Serine protease</keyword>
<dbReference type="Gene3D" id="3.30.70.80">
    <property type="entry name" value="Peptidase S8 propeptide/proteinase inhibitor I9"/>
    <property type="match status" value="1"/>
</dbReference>
<feature type="signal peptide" evidence="8">
    <location>
        <begin position="1"/>
        <end position="21"/>
    </location>
</feature>
<dbReference type="InterPro" id="IPR036852">
    <property type="entry name" value="Peptidase_S8/S53_dom_sf"/>
</dbReference>
<keyword evidence="2 7" id="KW-0645">Protease</keyword>
<dbReference type="PROSITE" id="PS51892">
    <property type="entry name" value="SUBTILASE"/>
    <property type="match status" value="1"/>
</dbReference>
<evidence type="ECO:0000256" key="1">
    <source>
        <dbReference type="ARBA" id="ARBA00011073"/>
    </source>
</evidence>
<dbReference type="InParanoid" id="A0A194YS30"/>
<evidence type="ECO:0000313" key="13">
    <source>
        <dbReference type="Proteomes" id="UP000000768"/>
    </source>
</evidence>
<feature type="active site" description="Charge relay system" evidence="6 7">
    <location>
        <position position="212"/>
    </location>
</feature>
<feature type="active site" description="Charge relay system" evidence="6 7">
    <location>
        <position position="161"/>
    </location>
</feature>
<evidence type="ECO:0000259" key="10">
    <source>
        <dbReference type="Pfam" id="PF05922"/>
    </source>
</evidence>
<organism evidence="12 13">
    <name type="scientific">Sorghum bicolor</name>
    <name type="common">Sorghum</name>
    <name type="synonym">Sorghum vulgare</name>
    <dbReference type="NCBI Taxonomy" id="4558"/>
    <lineage>
        <taxon>Eukaryota</taxon>
        <taxon>Viridiplantae</taxon>
        <taxon>Streptophyta</taxon>
        <taxon>Embryophyta</taxon>
        <taxon>Tracheophyta</taxon>
        <taxon>Spermatophyta</taxon>
        <taxon>Magnoliopsida</taxon>
        <taxon>Liliopsida</taxon>
        <taxon>Poales</taxon>
        <taxon>Poaceae</taxon>
        <taxon>PACMAD clade</taxon>
        <taxon>Panicoideae</taxon>
        <taxon>Andropogonodae</taxon>
        <taxon>Andropogoneae</taxon>
        <taxon>Sorghinae</taxon>
        <taxon>Sorghum</taxon>
    </lineage>
</organism>